<dbReference type="OrthoDB" id="9786703at2"/>
<dbReference type="STRING" id="659014.SAMN04487996_106159"/>
<keyword evidence="1" id="KW-0560">Oxidoreductase</keyword>
<dbReference type="InterPro" id="IPR029154">
    <property type="entry name" value="HIBADH-like_NADP-bd"/>
</dbReference>
<proteinExistence type="predicted"/>
<evidence type="ECO:0000313" key="6">
    <source>
        <dbReference type="EMBL" id="SDE66747.1"/>
    </source>
</evidence>
<dbReference type="PIRSF" id="PIRSF000103">
    <property type="entry name" value="HIBADH"/>
    <property type="match status" value="1"/>
</dbReference>
<dbReference type="GO" id="GO:0051287">
    <property type="term" value="F:NAD binding"/>
    <property type="evidence" value="ECO:0007669"/>
    <property type="project" value="InterPro"/>
</dbReference>
<dbReference type="AlphaFoldDB" id="A0A1G7ET06"/>
<evidence type="ECO:0000256" key="1">
    <source>
        <dbReference type="ARBA" id="ARBA00023002"/>
    </source>
</evidence>
<dbReference type="Pfam" id="PF03446">
    <property type="entry name" value="NAD_binding_2"/>
    <property type="match status" value="1"/>
</dbReference>
<dbReference type="SUPFAM" id="SSF48179">
    <property type="entry name" value="6-phosphogluconate dehydrogenase C-terminal domain-like"/>
    <property type="match status" value="1"/>
</dbReference>
<evidence type="ECO:0000313" key="7">
    <source>
        <dbReference type="Proteomes" id="UP000198748"/>
    </source>
</evidence>
<sequence>MSEKIAFLGLGNLGTPIAESLLEAGYELVVWNRTKSKAEPLIKLGATVVDEPIEAITAGGIVFSVLADDAAVEELFSMELVEKLGKDGVHVSMSTISPETSRQLAQVHEWYGAHYVGAPIFARPEAVRAKVGNICLSGNAGAKERIKPIVENFVKGVFDFGDDPGAANVIKLAGNFMIACSLEMMGEAFTMAEKNGISRQSIYEMLTSTLFAAPIFQNYGKIVAQHAYEPVAFRYPLGLKDINLTLQTASNVNAPMPFADIIKNRFISGLAKGRKNLDWGALALGASDDAGLTK</sequence>
<keyword evidence="2" id="KW-0520">NAD</keyword>
<feature type="domain" description="6-phosphogluconate dehydrogenase NADP-binding" evidence="4">
    <location>
        <begin position="4"/>
        <end position="157"/>
    </location>
</feature>
<evidence type="ECO:0000259" key="4">
    <source>
        <dbReference type="Pfam" id="PF03446"/>
    </source>
</evidence>
<dbReference type="InterPro" id="IPR006115">
    <property type="entry name" value="6PGDH_NADP-bd"/>
</dbReference>
<dbReference type="InterPro" id="IPR036291">
    <property type="entry name" value="NAD(P)-bd_dom_sf"/>
</dbReference>
<keyword evidence="7" id="KW-1185">Reference proteome</keyword>
<dbReference type="InterPro" id="IPR008927">
    <property type="entry name" value="6-PGluconate_DH-like_C_sf"/>
</dbReference>
<dbReference type="RefSeq" id="WP_090149319.1">
    <property type="nucleotide sequence ID" value="NZ_FNAN01000006.1"/>
</dbReference>
<evidence type="ECO:0000256" key="3">
    <source>
        <dbReference type="PIRSR" id="PIRSR000103-1"/>
    </source>
</evidence>
<organism evidence="6 7">
    <name type="scientific">Dyadobacter soli</name>
    <dbReference type="NCBI Taxonomy" id="659014"/>
    <lineage>
        <taxon>Bacteria</taxon>
        <taxon>Pseudomonadati</taxon>
        <taxon>Bacteroidota</taxon>
        <taxon>Cytophagia</taxon>
        <taxon>Cytophagales</taxon>
        <taxon>Spirosomataceae</taxon>
        <taxon>Dyadobacter</taxon>
    </lineage>
</organism>
<accession>A0A1G7ET06</accession>
<dbReference type="InterPro" id="IPR013328">
    <property type="entry name" value="6PGD_dom2"/>
</dbReference>
<dbReference type="EMBL" id="FNAN01000006">
    <property type="protein sequence ID" value="SDE66747.1"/>
    <property type="molecule type" value="Genomic_DNA"/>
</dbReference>
<feature type="domain" description="3-hydroxyisobutyrate dehydrogenase-like NAD-binding" evidence="5">
    <location>
        <begin position="165"/>
        <end position="281"/>
    </location>
</feature>
<evidence type="ECO:0000256" key="2">
    <source>
        <dbReference type="ARBA" id="ARBA00023027"/>
    </source>
</evidence>
<dbReference type="SUPFAM" id="SSF51735">
    <property type="entry name" value="NAD(P)-binding Rossmann-fold domains"/>
    <property type="match status" value="1"/>
</dbReference>
<dbReference type="PANTHER" id="PTHR43580:SF2">
    <property type="entry name" value="CYTOKINE-LIKE NUCLEAR FACTOR N-PAC"/>
    <property type="match status" value="1"/>
</dbReference>
<name>A0A1G7ET06_9BACT</name>
<evidence type="ECO:0000259" key="5">
    <source>
        <dbReference type="Pfam" id="PF14833"/>
    </source>
</evidence>
<dbReference type="PANTHER" id="PTHR43580">
    <property type="entry name" value="OXIDOREDUCTASE GLYR1-RELATED"/>
    <property type="match status" value="1"/>
</dbReference>
<dbReference type="Proteomes" id="UP000198748">
    <property type="component" value="Unassembled WGS sequence"/>
</dbReference>
<dbReference type="Gene3D" id="1.10.1040.10">
    <property type="entry name" value="N-(1-d-carboxylethyl)-l-norvaline Dehydrogenase, domain 2"/>
    <property type="match status" value="1"/>
</dbReference>
<dbReference type="GO" id="GO:0050661">
    <property type="term" value="F:NADP binding"/>
    <property type="evidence" value="ECO:0007669"/>
    <property type="project" value="InterPro"/>
</dbReference>
<feature type="active site" evidence="3">
    <location>
        <position position="171"/>
    </location>
</feature>
<dbReference type="InterPro" id="IPR015815">
    <property type="entry name" value="HIBADH-related"/>
</dbReference>
<gene>
    <name evidence="6" type="ORF">SAMN04487996_106159</name>
</gene>
<reference evidence="7" key="1">
    <citation type="submission" date="2016-10" db="EMBL/GenBank/DDBJ databases">
        <authorList>
            <person name="Varghese N."/>
            <person name="Submissions S."/>
        </authorList>
    </citation>
    <scope>NUCLEOTIDE SEQUENCE [LARGE SCALE GENOMIC DNA]</scope>
    <source>
        <strain evidence="7">DSM 25329</strain>
    </source>
</reference>
<protein>
    <submittedName>
        <fullName evidence="6">3-hydroxyisobutyrate dehydrogenase</fullName>
    </submittedName>
</protein>
<dbReference type="InterPro" id="IPR051265">
    <property type="entry name" value="HIBADH-related_NP60_sf"/>
</dbReference>
<dbReference type="Gene3D" id="3.40.50.720">
    <property type="entry name" value="NAD(P)-binding Rossmann-like Domain"/>
    <property type="match status" value="1"/>
</dbReference>
<dbReference type="Pfam" id="PF14833">
    <property type="entry name" value="NAD_binding_11"/>
    <property type="match status" value="1"/>
</dbReference>
<dbReference type="GO" id="GO:0016491">
    <property type="term" value="F:oxidoreductase activity"/>
    <property type="evidence" value="ECO:0007669"/>
    <property type="project" value="UniProtKB-KW"/>
</dbReference>